<sequence>MLIAVLALAMTGVAAVPAGAAPPSGEAVNQISYTVGEAFPGEPENLWQIAERFLGDGNRAGEILALNAGRIQRDGGRLTDPSRLHTGWELVLPWDAAGEGLHSGALTAYPSDSDCGQAVDGTQLTPPLSQAWEKSDGAGVTVALLGSGVDGAAAGLAGRVTPGADVVAGTGRGDTACEGSGTTLAGIVAGDRSGVAPQARIMPIRAGDDVITSDRAATAIAVAARSGAQVILVGADIDGADPGVRAAVGAAIARDAVVVVPATVRLEPADGLLSVGADGGDPPSDSSELLAPGAGPAAFVAGTVALVRSAHPELHAAEVTRQVRATAAGGVVNPDAAVTAPLPAGVGVNAPWKTSSGVLPALSGVLLGAGAFLAVVVVLGFVLYLLLGASLSRRRADRRAMAARARLTGDGDDPFWQPPGPARQG</sequence>
<dbReference type="Pfam" id="PF00082">
    <property type="entry name" value="Peptidase_S8"/>
    <property type="match status" value="1"/>
</dbReference>
<feature type="domain" description="Peptidase S8/S53" evidence="4">
    <location>
        <begin position="137"/>
        <end position="231"/>
    </location>
</feature>
<dbReference type="AlphaFoldDB" id="A0A919S9B5"/>
<dbReference type="GO" id="GO:0004252">
    <property type="term" value="F:serine-type endopeptidase activity"/>
    <property type="evidence" value="ECO:0007669"/>
    <property type="project" value="InterPro"/>
</dbReference>
<feature type="signal peptide" evidence="3">
    <location>
        <begin position="1"/>
        <end position="20"/>
    </location>
</feature>
<keyword evidence="2" id="KW-0472">Membrane</keyword>
<dbReference type="PROSITE" id="PS51892">
    <property type="entry name" value="SUBTILASE"/>
    <property type="match status" value="1"/>
</dbReference>
<comment type="caution">
    <text evidence="1">Lacks conserved residue(s) required for the propagation of feature annotation.</text>
</comment>
<dbReference type="CDD" id="cd00306">
    <property type="entry name" value="Peptidases_S8_S53"/>
    <property type="match status" value="1"/>
</dbReference>
<keyword evidence="6" id="KW-1185">Reference proteome</keyword>
<gene>
    <name evidence="5" type="ORF">Aco04nite_09910</name>
</gene>
<evidence type="ECO:0000313" key="5">
    <source>
        <dbReference type="EMBL" id="GIM68232.1"/>
    </source>
</evidence>
<reference evidence="5" key="1">
    <citation type="submission" date="2021-03" db="EMBL/GenBank/DDBJ databases">
        <title>Whole genome shotgun sequence of Actinoplanes consettensis NBRC 14913.</title>
        <authorList>
            <person name="Komaki H."/>
            <person name="Tamura T."/>
        </authorList>
    </citation>
    <scope>NUCLEOTIDE SEQUENCE</scope>
    <source>
        <strain evidence="5">NBRC 14913</strain>
    </source>
</reference>
<dbReference type="EMBL" id="BOQP01000004">
    <property type="protein sequence ID" value="GIM68232.1"/>
    <property type="molecule type" value="Genomic_DNA"/>
</dbReference>
<evidence type="ECO:0000256" key="3">
    <source>
        <dbReference type="SAM" id="SignalP"/>
    </source>
</evidence>
<dbReference type="GO" id="GO:0006508">
    <property type="term" value="P:proteolysis"/>
    <property type="evidence" value="ECO:0007669"/>
    <property type="project" value="InterPro"/>
</dbReference>
<organism evidence="5 6">
    <name type="scientific">Winogradskya consettensis</name>
    <dbReference type="NCBI Taxonomy" id="113560"/>
    <lineage>
        <taxon>Bacteria</taxon>
        <taxon>Bacillati</taxon>
        <taxon>Actinomycetota</taxon>
        <taxon>Actinomycetes</taxon>
        <taxon>Micromonosporales</taxon>
        <taxon>Micromonosporaceae</taxon>
        <taxon>Winogradskya</taxon>
    </lineage>
</organism>
<dbReference type="Gene3D" id="3.10.350.10">
    <property type="entry name" value="LysM domain"/>
    <property type="match status" value="1"/>
</dbReference>
<evidence type="ECO:0000313" key="6">
    <source>
        <dbReference type="Proteomes" id="UP000680865"/>
    </source>
</evidence>
<dbReference type="InterPro" id="IPR000209">
    <property type="entry name" value="Peptidase_S8/S53_dom"/>
</dbReference>
<protein>
    <recommendedName>
        <fullName evidence="4">Peptidase S8/S53 domain-containing protein</fullName>
    </recommendedName>
</protein>
<feature type="chain" id="PRO_5037117751" description="Peptidase S8/S53 domain-containing protein" evidence="3">
    <location>
        <begin position="21"/>
        <end position="425"/>
    </location>
</feature>
<evidence type="ECO:0000259" key="4">
    <source>
        <dbReference type="Pfam" id="PF00082"/>
    </source>
</evidence>
<comment type="caution">
    <text evidence="5">The sequence shown here is derived from an EMBL/GenBank/DDBJ whole genome shotgun (WGS) entry which is preliminary data.</text>
</comment>
<dbReference type="Gene3D" id="3.40.50.200">
    <property type="entry name" value="Peptidase S8/S53 domain"/>
    <property type="match status" value="2"/>
</dbReference>
<accession>A0A919S9B5</accession>
<dbReference type="SUPFAM" id="SSF52743">
    <property type="entry name" value="Subtilisin-like"/>
    <property type="match status" value="1"/>
</dbReference>
<feature type="transmembrane region" description="Helical" evidence="2">
    <location>
        <begin position="365"/>
        <end position="391"/>
    </location>
</feature>
<evidence type="ECO:0000256" key="1">
    <source>
        <dbReference type="PROSITE-ProRule" id="PRU01240"/>
    </source>
</evidence>
<name>A0A919S9B5_9ACTN</name>
<evidence type="ECO:0000256" key="2">
    <source>
        <dbReference type="SAM" id="Phobius"/>
    </source>
</evidence>
<keyword evidence="2" id="KW-1133">Transmembrane helix</keyword>
<dbReference type="Proteomes" id="UP000680865">
    <property type="component" value="Unassembled WGS sequence"/>
</dbReference>
<keyword evidence="3" id="KW-0732">Signal</keyword>
<dbReference type="InterPro" id="IPR036852">
    <property type="entry name" value="Peptidase_S8/S53_dom_sf"/>
</dbReference>
<keyword evidence="2" id="KW-0812">Transmembrane</keyword>
<proteinExistence type="inferred from homology"/>
<dbReference type="InterPro" id="IPR036779">
    <property type="entry name" value="LysM_dom_sf"/>
</dbReference>
<comment type="similarity">
    <text evidence="1">Belongs to the peptidase S8 family.</text>
</comment>